<proteinExistence type="predicted"/>
<dbReference type="SUPFAM" id="SSF88946">
    <property type="entry name" value="Sigma2 domain of RNA polymerase sigma factors"/>
    <property type="match status" value="1"/>
</dbReference>
<dbReference type="GO" id="GO:0003700">
    <property type="term" value="F:DNA-binding transcription factor activity"/>
    <property type="evidence" value="ECO:0007669"/>
    <property type="project" value="InterPro"/>
</dbReference>
<accession>C8PBI3</accession>
<evidence type="ECO:0000313" key="1">
    <source>
        <dbReference type="EMBL" id="EEW52132.1"/>
    </source>
</evidence>
<dbReference type="GO" id="GO:0006352">
    <property type="term" value="P:DNA-templated transcription initiation"/>
    <property type="evidence" value="ECO:0007669"/>
    <property type="project" value="InterPro"/>
</dbReference>
<comment type="caution">
    <text evidence="1">The sequence shown here is derived from an EMBL/GenBank/DDBJ whole genome shotgun (WGS) entry which is preliminary data.</text>
</comment>
<name>C8PBI3_9LACO</name>
<dbReference type="AlphaFoldDB" id="C8PBI3"/>
<dbReference type="HOGENOM" id="CLU_090333_1_2_9"/>
<dbReference type="Proteomes" id="UP000004115">
    <property type="component" value="Unassembled WGS sequence"/>
</dbReference>
<organism evidence="1 2">
    <name type="scientific">Lactobacillus iners DSM 13335</name>
    <dbReference type="NCBI Taxonomy" id="525328"/>
    <lineage>
        <taxon>Bacteria</taxon>
        <taxon>Bacillati</taxon>
        <taxon>Bacillota</taxon>
        <taxon>Bacilli</taxon>
        <taxon>Lactobacillales</taxon>
        <taxon>Lactobacillaceae</taxon>
        <taxon>Lactobacillus</taxon>
    </lineage>
</organism>
<dbReference type="Gene3D" id="1.10.1740.10">
    <property type="match status" value="1"/>
</dbReference>
<dbReference type="InterPro" id="IPR013325">
    <property type="entry name" value="RNA_pol_sigma_r2"/>
</dbReference>
<protein>
    <submittedName>
        <fullName evidence="1">RNA polymerase sigma factor, sigma-70 family</fullName>
    </submittedName>
</protein>
<reference evidence="1 2" key="1">
    <citation type="submission" date="2009-09" db="EMBL/GenBank/DDBJ databases">
        <authorList>
            <person name="Qin X."/>
            <person name="Bachman B."/>
            <person name="Battles P."/>
            <person name="Bell A."/>
            <person name="Bess C."/>
            <person name="Bickham C."/>
            <person name="Chaboub L."/>
            <person name="Chen D."/>
            <person name="Coyle M."/>
            <person name="Deiros D.R."/>
            <person name="Dinh H."/>
            <person name="Forbes L."/>
            <person name="Fowler G."/>
            <person name="Francisco L."/>
            <person name="Fu Q."/>
            <person name="Gubbala S."/>
            <person name="Hale W."/>
            <person name="Han Y."/>
            <person name="Hemphill L."/>
            <person name="Highlander S.K."/>
            <person name="Hirani K."/>
            <person name="Hogues M."/>
            <person name="Jackson L."/>
            <person name="Jakkamsetti A."/>
            <person name="Javaid M."/>
            <person name="Jiang H."/>
            <person name="Korchina V."/>
            <person name="Kovar C."/>
            <person name="Lara F."/>
            <person name="Lee S."/>
            <person name="Mata R."/>
            <person name="Mathew T."/>
            <person name="Moen C."/>
            <person name="Morales K."/>
            <person name="Munidasa M."/>
            <person name="Nazareth L."/>
            <person name="Ngo R."/>
            <person name="Nguyen L."/>
            <person name="Okwuonu G."/>
            <person name="Ongeri F."/>
            <person name="Patil S."/>
            <person name="Petrosino J."/>
            <person name="Pham C."/>
            <person name="Pham P."/>
            <person name="Pu L.-L."/>
            <person name="Puazo M."/>
            <person name="Raj R."/>
            <person name="Reid J."/>
            <person name="Rouhana J."/>
            <person name="Saada N."/>
            <person name="Shang Y."/>
            <person name="Simmons D."/>
            <person name="Thornton R."/>
            <person name="Warren J."/>
            <person name="Weissenberger G."/>
            <person name="Zhang J."/>
            <person name="Zhang L."/>
            <person name="Zhou C."/>
            <person name="Zhu D."/>
            <person name="Muzny D."/>
            <person name="Worley K."/>
            <person name="Gibbs R."/>
        </authorList>
    </citation>
    <scope>NUCLEOTIDE SEQUENCE [LARGE SCALE GENOMIC DNA]</scope>
    <source>
        <strain evidence="1 2">DSM 13335</strain>
    </source>
</reference>
<dbReference type="PATRIC" id="fig|525328.13.peg.653"/>
<evidence type="ECO:0000313" key="2">
    <source>
        <dbReference type="Proteomes" id="UP000004115"/>
    </source>
</evidence>
<dbReference type="EMBL" id="ACLN01000004">
    <property type="protein sequence ID" value="EEW52132.1"/>
    <property type="molecule type" value="Genomic_DNA"/>
</dbReference>
<keyword evidence="2" id="KW-1185">Reference proteome</keyword>
<sequence>MKEEFFVSDSELIMRVKQKDNDALQQLFVRYKPVVNKIKAQYYVRNYDYQDWDQEAMIVCYEACCLYDFERNSQFGAFYKTKFTNRVRSLLRYELAKRREANRTAISYEYGNDIGIIMEKFTNDYKLPISEIYSQFLSNLSELELLSILVYLGKLSHQQACKIGRCDRLKLLQAKARCKRKLKDELF</sequence>
<gene>
    <name evidence="1" type="ORF">HMPREF0520_0453</name>
</gene>